<keyword evidence="2" id="KW-0963">Cytoplasm</keyword>
<dbReference type="GO" id="GO:0043023">
    <property type="term" value="F:ribosomal large subunit binding"/>
    <property type="evidence" value="ECO:0007669"/>
    <property type="project" value="InterPro"/>
</dbReference>
<evidence type="ECO:0000259" key="3">
    <source>
        <dbReference type="Pfam" id="PF04981"/>
    </source>
</evidence>
<proteinExistence type="inferred from homology"/>
<comment type="caution">
    <text evidence="4">The sequence shown here is derived from an EMBL/GenBank/DDBJ whole genome shotgun (WGS) entry which is preliminary data.</text>
</comment>
<dbReference type="EMBL" id="VSRR010001260">
    <property type="protein sequence ID" value="MPC23849.1"/>
    <property type="molecule type" value="Genomic_DNA"/>
</dbReference>
<dbReference type="Pfam" id="PF04981">
    <property type="entry name" value="NMD3"/>
    <property type="match status" value="2"/>
</dbReference>
<feature type="domain" description="Nmd3 N-terminal" evidence="3">
    <location>
        <begin position="25"/>
        <end position="73"/>
    </location>
</feature>
<dbReference type="Proteomes" id="UP000324222">
    <property type="component" value="Unassembled WGS sequence"/>
</dbReference>
<dbReference type="OrthoDB" id="203821at2759"/>
<keyword evidence="5" id="KW-1185">Reference proteome</keyword>
<comment type="subcellular location">
    <subcellularLocation>
        <location evidence="2">Cytoplasm</location>
    </subcellularLocation>
    <subcellularLocation>
        <location evidence="2">Nucleus</location>
    </subcellularLocation>
</comment>
<name>A0A5B7DRX9_PORTR</name>
<keyword evidence="2" id="KW-0813">Transport</keyword>
<protein>
    <recommendedName>
        <fullName evidence="2">60S ribosomal export protein NMD3</fullName>
    </recommendedName>
</protein>
<dbReference type="GO" id="GO:0000055">
    <property type="term" value="P:ribosomal large subunit export from nucleus"/>
    <property type="evidence" value="ECO:0007669"/>
    <property type="project" value="TreeGrafter"/>
</dbReference>
<evidence type="ECO:0000313" key="4">
    <source>
        <dbReference type="EMBL" id="MPC23849.1"/>
    </source>
</evidence>
<keyword evidence="2" id="KW-0653">Protein transport</keyword>
<comment type="function">
    <text evidence="1 2">Acts as an adapter for the XPO1/CRM1-mediated export of the 60S ribosomal subunit.</text>
</comment>
<organism evidence="4 5">
    <name type="scientific">Portunus trituberculatus</name>
    <name type="common">Swimming crab</name>
    <name type="synonym">Neptunus trituberculatus</name>
    <dbReference type="NCBI Taxonomy" id="210409"/>
    <lineage>
        <taxon>Eukaryota</taxon>
        <taxon>Metazoa</taxon>
        <taxon>Ecdysozoa</taxon>
        <taxon>Arthropoda</taxon>
        <taxon>Crustacea</taxon>
        <taxon>Multicrustacea</taxon>
        <taxon>Malacostraca</taxon>
        <taxon>Eumalacostraca</taxon>
        <taxon>Eucarida</taxon>
        <taxon>Decapoda</taxon>
        <taxon>Pleocyemata</taxon>
        <taxon>Brachyura</taxon>
        <taxon>Eubrachyura</taxon>
        <taxon>Portunoidea</taxon>
        <taxon>Portunidae</taxon>
        <taxon>Portuninae</taxon>
        <taxon>Portunus</taxon>
    </lineage>
</organism>
<evidence type="ECO:0000256" key="2">
    <source>
        <dbReference type="RuleBase" id="RU364108"/>
    </source>
</evidence>
<evidence type="ECO:0000256" key="1">
    <source>
        <dbReference type="ARBA" id="ARBA00002269"/>
    </source>
</evidence>
<dbReference type="GO" id="GO:0005737">
    <property type="term" value="C:cytoplasm"/>
    <property type="evidence" value="ECO:0007669"/>
    <property type="project" value="UniProtKB-SubCell"/>
</dbReference>
<comment type="similarity">
    <text evidence="2">Belongs to the NMD3 family.</text>
</comment>
<dbReference type="InterPro" id="IPR007064">
    <property type="entry name" value="Nmd3_N"/>
</dbReference>
<dbReference type="PANTHER" id="PTHR12746:SF2">
    <property type="entry name" value="60S RIBOSOMAL EXPORT PROTEIN NMD3"/>
    <property type="match status" value="1"/>
</dbReference>
<dbReference type="InterPro" id="IPR039768">
    <property type="entry name" value="Nmd3"/>
</dbReference>
<dbReference type="AlphaFoldDB" id="A0A5B7DRX9"/>
<sequence length="281" mass="31800">MLSEITTSIDGKFTAPPELIQTRTGPVKLVVQKEIQAGAVLQQDFIVEYMIVGQMCDDCHRVEAKDYWRAVVQADPTLSSWANFSLFPDFSPSEDKAAGVSQCLPEPDLLDDLDLLSTALPTEVQLPFIHSSWETICSTSRATLTTLPTTVKATFPDKVFLGQRSFQEWGTLRQNSPVRLPLVRQKADHKRTFYYLEQLIMKHNAHGKALGIKPLHEGLDFYFSNEQGARHLVDFFNSVVPCRWTHSKKLISHDIHSNSYNYKFTFRGCCELAIEASCDLN</sequence>
<accession>A0A5B7DRX9</accession>
<feature type="domain" description="Nmd3 N-terminal" evidence="3">
    <location>
        <begin position="183"/>
        <end position="266"/>
    </location>
</feature>
<dbReference type="PANTHER" id="PTHR12746">
    <property type="entry name" value="NONSENSE-MEDIATED MRNA DECAY PROTEIN 3"/>
    <property type="match status" value="1"/>
</dbReference>
<reference evidence="4 5" key="1">
    <citation type="submission" date="2019-05" db="EMBL/GenBank/DDBJ databases">
        <title>Another draft genome of Portunus trituberculatus and its Hox gene families provides insights of decapod evolution.</title>
        <authorList>
            <person name="Jeong J.-H."/>
            <person name="Song I."/>
            <person name="Kim S."/>
            <person name="Choi T."/>
            <person name="Kim D."/>
            <person name="Ryu S."/>
            <person name="Kim W."/>
        </authorList>
    </citation>
    <scope>NUCLEOTIDE SEQUENCE [LARGE SCALE GENOMIC DNA]</scope>
    <source>
        <tissue evidence="4">Muscle</tissue>
    </source>
</reference>
<evidence type="ECO:0000313" key="5">
    <source>
        <dbReference type="Proteomes" id="UP000324222"/>
    </source>
</evidence>
<dbReference type="GO" id="GO:0015031">
    <property type="term" value="P:protein transport"/>
    <property type="evidence" value="ECO:0007669"/>
    <property type="project" value="UniProtKB-KW"/>
</dbReference>
<keyword evidence="2" id="KW-0539">Nucleus</keyword>
<gene>
    <name evidence="4" type="primary">nmd3</name>
    <name evidence="4" type="ORF">E2C01_016916</name>
</gene>
<dbReference type="GO" id="GO:0005634">
    <property type="term" value="C:nucleus"/>
    <property type="evidence" value="ECO:0007669"/>
    <property type="project" value="UniProtKB-SubCell"/>
</dbReference>